<dbReference type="InterPro" id="IPR003961">
    <property type="entry name" value="FN3_dom"/>
</dbReference>
<dbReference type="SUPFAM" id="SSF49265">
    <property type="entry name" value="Fibronectin type III"/>
    <property type="match status" value="1"/>
</dbReference>
<accession>A0A3P1CH78</accession>
<dbReference type="Gene3D" id="2.60.40.4070">
    <property type="match status" value="1"/>
</dbReference>
<proteinExistence type="predicted"/>
<evidence type="ECO:0000313" key="2">
    <source>
        <dbReference type="Proteomes" id="UP000274271"/>
    </source>
</evidence>
<dbReference type="InterPro" id="IPR036116">
    <property type="entry name" value="FN3_sf"/>
</dbReference>
<dbReference type="EMBL" id="RQJP01000004">
    <property type="protein sequence ID" value="RRB12234.1"/>
    <property type="molecule type" value="Genomic_DNA"/>
</dbReference>
<dbReference type="OrthoDB" id="1123245at2"/>
<name>A0A3P1CH78_9BACT</name>
<comment type="caution">
    <text evidence="1">The sequence shown here is derived from an EMBL/GenBank/DDBJ whole genome shotgun (WGS) entry which is preliminary data.</text>
</comment>
<dbReference type="Gene3D" id="2.60.40.10">
    <property type="entry name" value="Immunoglobulins"/>
    <property type="match status" value="3"/>
</dbReference>
<dbReference type="Pfam" id="PF13585">
    <property type="entry name" value="CHU_C"/>
    <property type="match status" value="1"/>
</dbReference>
<dbReference type="CDD" id="cd00063">
    <property type="entry name" value="FN3"/>
    <property type="match status" value="1"/>
</dbReference>
<dbReference type="InterPro" id="IPR013783">
    <property type="entry name" value="Ig-like_fold"/>
</dbReference>
<reference evidence="1 2" key="1">
    <citation type="submission" date="2018-11" db="EMBL/GenBank/DDBJ databases">
        <authorList>
            <person name="Zhou Z."/>
            <person name="Wang G."/>
        </authorList>
    </citation>
    <scope>NUCLEOTIDE SEQUENCE [LARGE SCALE GENOMIC DNA]</scope>
    <source>
        <strain evidence="1 2">KCTC42998</strain>
    </source>
</reference>
<keyword evidence="2" id="KW-1185">Reference proteome</keyword>
<evidence type="ECO:0000313" key="1">
    <source>
        <dbReference type="EMBL" id="RRB12234.1"/>
    </source>
</evidence>
<dbReference type="InterPro" id="IPR026341">
    <property type="entry name" value="T9SS_type_B"/>
</dbReference>
<protein>
    <submittedName>
        <fullName evidence="1">Gliding motility-associated C-terminal domain-containing protein</fullName>
    </submittedName>
</protein>
<sequence length="975" mass="106329">MKSYGLSMKRFLLLLSWVILNLLAVSDALATHVRAGEITTRRISSTALTYEITLTVYFDMSPGPNGGLQAALAQRDVNFCFGVGQQMRRVPRVDAETRNINANTTINIYRTTYTYPGPGTYDISCTITNRNEGTRNIPTSVLTSFKLRTTIVVNAGLGLNGTPVLLNPPLDSARVGQKWCHNPAAFDADGDSLAYRLYTPSGKLNETDDASCDLGFVAGYADPTSIGLNRVNEANTGPSTLTVNPITGDVCWDAPAEVGQYNIAFIVEEWRDGVKIGEIVRDVQIIVTPSINKRPELKVPQDLCVEAGTLINQTITATDPDGNRLELTGYGGPFNKGPNNATIQLVAPPAATLTPSGIQNNPATGTFRWQTNCAHVRAEPYDVIFRVVDFPRGAGQTQLATLESFRIKIYAPKPQGLTARPAADAAGRAIILNWTAYACGVSSLPEGSQMVIYRKEGCDQVNLDPCTNPGLAPSTGYVEVGRVGIGQTTFTDNNNNQGLKRGVQYSYRIVVMLPRPNNGQSVVSEQVCVNLPQQVPLITHVTVDSTFETRGVITVRWTRPPGINPNDGTGPFQYRLFRATGLTGTNFTQIAAITTTLQPTVADTVYTDRGLNTVANAYRYRIEFYFTEPGTGQLQRLDVTDNASSVRLTATGGVKRVQLKWEANVPWSNDNQQHRVYRSKTGPNGPFNLVAVVPVTTAASYVYTDQGADTYAADGVQPVSMSVDSNYCYRVETVGRYSAPLTTILLNNFSQGVCAMPIDTVKPCPPQLAVDTLNCAALTPDAFCNQTTFANNLTWQNPATGNCDRNIVKYNIYYTPCEGQDPVLLTSVNASATTYRHENLTSLAGCYQVTAVSRSGVESAPSNRVCKDNCPYLMMPNVFTPNGDGKNDVFQPMQCPRFVESAELTIINRWGAKVYESTTNDASLRWDGKNNRGQELPGGLYYYQIQVKFKRLDCGAPAEIYKGWVEILRESGGTD</sequence>
<dbReference type="AlphaFoldDB" id="A0A3P1CH78"/>
<organism evidence="1 2">
    <name type="scientific">Larkinella knui</name>
    <dbReference type="NCBI Taxonomy" id="2025310"/>
    <lineage>
        <taxon>Bacteria</taxon>
        <taxon>Pseudomonadati</taxon>
        <taxon>Bacteroidota</taxon>
        <taxon>Cytophagia</taxon>
        <taxon>Cytophagales</taxon>
        <taxon>Spirosomataceae</taxon>
        <taxon>Larkinella</taxon>
    </lineage>
</organism>
<gene>
    <name evidence="1" type="ORF">EHT87_18685</name>
</gene>
<dbReference type="NCBIfam" id="TIGR04131">
    <property type="entry name" value="Bac_Flav_CTERM"/>
    <property type="match status" value="1"/>
</dbReference>
<dbReference type="Proteomes" id="UP000274271">
    <property type="component" value="Unassembled WGS sequence"/>
</dbReference>